<protein>
    <submittedName>
        <fullName evidence="1">Uncharacterized protein</fullName>
    </submittedName>
</protein>
<reference evidence="2" key="1">
    <citation type="submission" date="2023-07" db="EMBL/GenBank/DDBJ databases">
        <title>Whole genome shotgun sequence of Streptomyces spororaveus NBRC 15456.</title>
        <authorList>
            <person name="Komaki H."/>
            <person name="Tamura T."/>
        </authorList>
    </citation>
    <scope>NUCLEOTIDE SEQUENCE [LARGE SCALE GENOMIC DNA]</scope>
    <source>
        <strain evidence="2">NBRC 15456</strain>
    </source>
</reference>
<evidence type="ECO:0000313" key="2">
    <source>
        <dbReference type="Proteomes" id="UP000608522"/>
    </source>
</evidence>
<evidence type="ECO:0000313" key="1">
    <source>
        <dbReference type="EMBL" id="GHI79288.1"/>
    </source>
</evidence>
<name>A0ABQ3TFU9_9ACTN</name>
<proteinExistence type="predicted"/>
<dbReference type="Proteomes" id="UP000608522">
    <property type="component" value="Unassembled WGS sequence"/>
</dbReference>
<dbReference type="EMBL" id="BNED01000005">
    <property type="protein sequence ID" value="GHI79288.1"/>
    <property type="molecule type" value="Genomic_DNA"/>
</dbReference>
<accession>A0ABQ3TFU9</accession>
<keyword evidence="2" id="KW-1185">Reference proteome</keyword>
<dbReference type="RefSeq" id="WP_202200900.1">
    <property type="nucleotide sequence ID" value="NZ_BAAATO010000036.1"/>
</dbReference>
<organism evidence="1 2">
    <name type="scientific">Streptomyces spororaveus</name>
    <dbReference type="NCBI Taxonomy" id="284039"/>
    <lineage>
        <taxon>Bacteria</taxon>
        <taxon>Bacillati</taxon>
        <taxon>Actinomycetota</taxon>
        <taxon>Actinomycetes</taxon>
        <taxon>Kitasatosporales</taxon>
        <taxon>Streptomycetaceae</taxon>
        <taxon>Streptomyces</taxon>
    </lineage>
</organism>
<gene>
    <name evidence="1" type="ORF">Sspor_48490</name>
</gene>
<comment type="caution">
    <text evidence="1">The sequence shown here is derived from an EMBL/GenBank/DDBJ whole genome shotgun (WGS) entry which is preliminary data.</text>
</comment>
<sequence>MPWSRTRTRTRPRSRPKAVRMCFGAAVLCLLAAALLAVWNSYAQS</sequence>